<protein>
    <recommendedName>
        <fullName evidence="1">FRG domain-containing protein</fullName>
    </recommendedName>
</protein>
<dbReference type="InterPro" id="IPR014966">
    <property type="entry name" value="FRG-dom"/>
</dbReference>
<comment type="caution">
    <text evidence="2">The sequence shown here is derived from an EMBL/GenBank/DDBJ whole genome shotgun (WGS) entry which is preliminary data.</text>
</comment>
<accession>A0ABP7HR60</accession>
<dbReference type="Pfam" id="PF08867">
    <property type="entry name" value="FRG"/>
    <property type="match status" value="1"/>
</dbReference>
<evidence type="ECO:0000313" key="3">
    <source>
        <dbReference type="Proteomes" id="UP001501821"/>
    </source>
</evidence>
<dbReference type="EMBL" id="BAABAH010000001">
    <property type="protein sequence ID" value="GAA3802356.1"/>
    <property type="molecule type" value="Genomic_DNA"/>
</dbReference>
<name>A0ABP7HR60_9ACTN</name>
<gene>
    <name evidence="2" type="ORF">GCM10022242_01670</name>
</gene>
<dbReference type="RefSeq" id="WP_344771870.1">
    <property type="nucleotide sequence ID" value="NZ_BAABAH010000001.1"/>
</dbReference>
<evidence type="ECO:0000259" key="1">
    <source>
        <dbReference type="SMART" id="SM00901"/>
    </source>
</evidence>
<dbReference type="SMART" id="SM00901">
    <property type="entry name" value="FRG"/>
    <property type="match status" value="1"/>
</dbReference>
<sequence length="265" mass="29818">MTVKEEVVQSISDYVRLVLEDFSAARHWFRGQGCHRRLLRPSLFRRIEPYSASDMIAKELALITRFRQRSLPLWPEGYPQDDWEQLFAMQHFGVPTRLLDWSENATVAAYFAADHDATRCECEVGDCRPTIWILDPVRLNRLNSRLDGYGEAIGILSTNSEAIEPWAPGTEETRFAPWPVALHGTHNSARIVAQQGTFTVMGKEGAALETSPAVQDNDEVLAKVVFETDHSMLMTELRALGVTRPTVFPDLPSVAFDVTVEELGS</sequence>
<evidence type="ECO:0000313" key="2">
    <source>
        <dbReference type="EMBL" id="GAA3802356.1"/>
    </source>
</evidence>
<organism evidence="2 3">
    <name type="scientific">Nocardioides panacisoli</name>
    <dbReference type="NCBI Taxonomy" id="627624"/>
    <lineage>
        <taxon>Bacteria</taxon>
        <taxon>Bacillati</taxon>
        <taxon>Actinomycetota</taxon>
        <taxon>Actinomycetes</taxon>
        <taxon>Propionibacteriales</taxon>
        <taxon>Nocardioidaceae</taxon>
        <taxon>Nocardioides</taxon>
    </lineage>
</organism>
<dbReference type="Proteomes" id="UP001501821">
    <property type="component" value="Unassembled WGS sequence"/>
</dbReference>
<reference evidence="3" key="1">
    <citation type="journal article" date="2019" name="Int. J. Syst. Evol. Microbiol.">
        <title>The Global Catalogue of Microorganisms (GCM) 10K type strain sequencing project: providing services to taxonomists for standard genome sequencing and annotation.</title>
        <authorList>
            <consortium name="The Broad Institute Genomics Platform"/>
            <consortium name="The Broad Institute Genome Sequencing Center for Infectious Disease"/>
            <person name="Wu L."/>
            <person name="Ma J."/>
        </authorList>
    </citation>
    <scope>NUCLEOTIDE SEQUENCE [LARGE SCALE GENOMIC DNA]</scope>
    <source>
        <strain evidence="3">JCM 16953</strain>
    </source>
</reference>
<feature type="domain" description="FRG" evidence="1">
    <location>
        <begin position="23"/>
        <end position="132"/>
    </location>
</feature>
<proteinExistence type="predicted"/>
<keyword evidence="3" id="KW-1185">Reference proteome</keyword>